<dbReference type="EC" id="2.7.7.6" evidence="1"/>
<dbReference type="Pfam" id="PF04565">
    <property type="entry name" value="RNA_pol_Rpb2_3"/>
    <property type="match status" value="1"/>
</dbReference>
<comment type="caution">
    <text evidence="10">The sequence shown here is derived from an EMBL/GenBank/DDBJ whole genome shotgun (WGS) entry which is preliminary data.</text>
</comment>
<organism evidence="10 11">
    <name type="scientific">Fusobacterium necrophorum</name>
    <dbReference type="NCBI Taxonomy" id="859"/>
    <lineage>
        <taxon>Bacteria</taxon>
        <taxon>Fusobacteriati</taxon>
        <taxon>Fusobacteriota</taxon>
        <taxon>Fusobacteriia</taxon>
        <taxon>Fusobacteriales</taxon>
        <taxon>Fusobacteriaceae</taxon>
        <taxon>Fusobacterium</taxon>
    </lineage>
</organism>
<dbReference type="Proteomes" id="UP001173223">
    <property type="component" value="Unassembled WGS sequence"/>
</dbReference>
<feature type="domain" description="RNA polymerase Rpb2" evidence="7">
    <location>
        <begin position="148"/>
        <end position="216"/>
    </location>
</feature>
<dbReference type="EMBL" id="JAMGTK010000007">
    <property type="protein sequence ID" value="MDK4511594.1"/>
    <property type="molecule type" value="Genomic_DNA"/>
</dbReference>
<dbReference type="GO" id="GO:0000428">
    <property type="term" value="C:DNA-directed RNA polymerase complex"/>
    <property type="evidence" value="ECO:0007669"/>
    <property type="project" value="UniProtKB-KW"/>
</dbReference>
<reference evidence="10" key="1">
    <citation type="journal article" date="2022" name="Gene">
        <title>A genome-led study on the pathogenesis of Fusobacterium necrophorum infections.</title>
        <authorList>
            <person name="Thapa G."/>
            <person name="Jayal A."/>
            <person name="Sikazwe E."/>
            <person name="Perry T."/>
            <person name="Mohammed Al Balushi A."/>
            <person name="Livingstone P."/>
        </authorList>
    </citation>
    <scope>NUCLEOTIDE SEQUENCE</scope>
    <source>
        <strain evidence="10">BRON_8</strain>
    </source>
</reference>
<evidence type="ECO:0000256" key="6">
    <source>
        <dbReference type="RuleBase" id="RU000434"/>
    </source>
</evidence>
<dbReference type="Gene3D" id="3.90.1110.10">
    <property type="entry name" value="RNA polymerase Rpb2, domain 2"/>
    <property type="match status" value="2"/>
</dbReference>
<proteinExistence type="inferred from homology"/>
<keyword evidence="11" id="KW-1185">Reference proteome</keyword>
<dbReference type="InterPro" id="IPR007645">
    <property type="entry name" value="RNA_pol_Rpb2_3"/>
</dbReference>
<dbReference type="GO" id="GO:0032549">
    <property type="term" value="F:ribonucleoside binding"/>
    <property type="evidence" value="ECO:0007669"/>
    <property type="project" value="InterPro"/>
</dbReference>
<evidence type="ECO:0000256" key="3">
    <source>
        <dbReference type="ARBA" id="ARBA00022679"/>
    </source>
</evidence>
<dbReference type="Pfam" id="PF04563">
    <property type="entry name" value="RNA_pol_Rpb2_1"/>
    <property type="match status" value="1"/>
</dbReference>
<keyword evidence="5" id="KW-0804">Transcription</keyword>
<dbReference type="InterPro" id="IPR015712">
    <property type="entry name" value="DNA-dir_RNA_pol_su2"/>
</dbReference>
<evidence type="ECO:0000256" key="1">
    <source>
        <dbReference type="ARBA" id="ARBA00012418"/>
    </source>
</evidence>
<evidence type="ECO:0000259" key="7">
    <source>
        <dbReference type="Pfam" id="PF04561"/>
    </source>
</evidence>
<keyword evidence="3" id="KW-0808">Transferase</keyword>
<sequence>MGKLVERLNFGKIKERGIMPHFLEFQLNSYEDFLQMKVAPNNRENKGLESAFREIFPIESSSNGEIRLEYVSYELHAAEPPLNDELECKKRGKTYSDSLKVRLRLFNKKSGNEIQESLVYFGEVPKMTDRGTFIINGAERVVVSQLHRSPGVSFNKEVNIQTGKDLFSGKIIPYKGTWLEFETDKNDFLSVKIDRKKKVLATVFLKAVDFFKDNIEIKEHFFEEKELNLSEFYEKYTHDPGELLSVVRTKIENSFVKEAIFDEETGEIIAEEDAVISEALISKMIENKVSTISYWEVKPEDILIANTIANDTTKNSDEAVTEVFRKLRPGDLVTVDSARSLIKQMFFNVQRYDLEPVGRYKMNKRLKLEIDENEVLLTPEDVLGTIQYVIDLNNGESHVHTDDIDNLSNRRVRGVGELLLMQIKTGLLKMSKMVREKMTIQDIETLTPQSLLNTRPLNALILDFFGSGQLSQFMDQSNPLAELTHKRRISALGPGGLSRER</sequence>
<dbReference type="GO" id="GO:0003899">
    <property type="term" value="F:DNA-directed RNA polymerase activity"/>
    <property type="evidence" value="ECO:0007669"/>
    <property type="project" value="UniProtKB-EC"/>
</dbReference>
<dbReference type="AlphaFoldDB" id="A0AAW6WA12"/>
<evidence type="ECO:0000313" key="10">
    <source>
        <dbReference type="EMBL" id="MDK4511594.1"/>
    </source>
</evidence>
<protein>
    <recommendedName>
        <fullName evidence="1">DNA-directed RNA polymerase</fullName>
        <ecNumber evidence="1">2.7.7.6</ecNumber>
    </recommendedName>
</protein>
<dbReference type="InterPro" id="IPR007642">
    <property type="entry name" value="RNA_pol_Rpb2_2"/>
</dbReference>
<evidence type="ECO:0000256" key="2">
    <source>
        <dbReference type="ARBA" id="ARBA00022478"/>
    </source>
</evidence>
<accession>A0AAW6WA12</accession>
<evidence type="ECO:0000313" key="11">
    <source>
        <dbReference type="Proteomes" id="UP001173223"/>
    </source>
</evidence>
<feature type="domain" description="RNA polymerase Rpb2" evidence="9">
    <location>
        <begin position="472"/>
        <end position="500"/>
    </location>
</feature>
<keyword evidence="2 10" id="KW-0240">DNA-directed RNA polymerase</keyword>
<keyword evidence="4" id="KW-0548">Nucleotidyltransferase</keyword>
<name>A0AAW6WA12_9FUSO</name>
<evidence type="ECO:0000256" key="4">
    <source>
        <dbReference type="ARBA" id="ARBA00022695"/>
    </source>
</evidence>
<dbReference type="InterPro" id="IPR007644">
    <property type="entry name" value="RNA_pol_bsu_protrusion"/>
</dbReference>
<dbReference type="PANTHER" id="PTHR20856">
    <property type="entry name" value="DNA-DIRECTED RNA POLYMERASE I SUBUNIT 2"/>
    <property type="match status" value="1"/>
</dbReference>
<feature type="non-terminal residue" evidence="10">
    <location>
        <position position="501"/>
    </location>
</feature>
<dbReference type="SUPFAM" id="SSF64484">
    <property type="entry name" value="beta and beta-prime subunits of DNA dependent RNA-polymerase"/>
    <property type="match status" value="1"/>
</dbReference>
<dbReference type="Gene3D" id="3.90.1100.10">
    <property type="match status" value="2"/>
</dbReference>
<reference evidence="10" key="2">
    <citation type="submission" date="2022-04" db="EMBL/GenBank/DDBJ databases">
        <authorList>
            <person name="Livingstone P.G."/>
        </authorList>
    </citation>
    <scope>NUCLEOTIDE SEQUENCE</scope>
    <source>
        <strain evidence="10">BRON_8</strain>
    </source>
</reference>
<feature type="domain" description="RNA polymerase beta subunit protrusion" evidence="8">
    <location>
        <begin position="24"/>
        <end position="457"/>
    </location>
</feature>
<dbReference type="GO" id="GO:0003677">
    <property type="term" value="F:DNA binding"/>
    <property type="evidence" value="ECO:0007669"/>
    <property type="project" value="InterPro"/>
</dbReference>
<evidence type="ECO:0000256" key="5">
    <source>
        <dbReference type="ARBA" id="ARBA00023163"/>
    </source>
</evidence>
<feature type="domain" description="RNA polymerase Rpb2" evidence="7">
    <location>
        <begin position="307"/>
        <end position="413"/>
    </location>
</feature>
<evidence type="ECO:0000259" key="9">
    <source>
        <dbReference type="Pfam" id="PF04565"/>
    </source>
</evidence>
<dbReference type="Pfam" id="PF04561">
    <property type="entry name" value="RNA_pol_Rpb2_2"/>
    <property type="match status" value="2"/>
</dbReference>
<comment type="similarity">
    <text evidence="6">Belongs to the RNA polymerase beta chain family.</text>
</comment>
<dbReference type="InterPro" id="IPR037034">
    <property type="entry name" value="RNA_pol_Rpb2_2_sf"/>
</dbReference>
<gene>
    <name evidence="10" type="ORF">MWG07_04815</name>
</gene>
<dbReference type="GO" id="GO:0006351">
    <property type="term" value="P:DNA-templated transcription"/>
    <property type="evidence" value="ECO:0007669"/>
    <property type="project" value="InterPro"/>
</dbReference>
<evidence type="ECO:0000259" key="8">
    <source>
        <dbReference type="Pfam" id="PF04563"/>
    </source>
</evidence>